<protein>
    <submittedName>
        <fullName evidence="2">Type I site-specific deoxyribonuclease, HsdR</fullName>
    </submittedName>
</protein>
<dbReference type="Pfam" id="PF11867">
    <property type="entry name" value="T1RH-like_C"/>
    <property type="match status" value="1"/>
</dbReference>
<dbReference type="InterPro" id="IPR021810">
    <property type="entry name" value="T1RH-like_C"/>
</dbReference>
<organism evidence="2">
    <name type="scientific">mine drainage metagenome</name>
    <dbReference type="NCBI Taxonomy" id="410659"/>
    <lineage>
        <taxon>unclassified sequences</taxon>
        <taxon>metagenomes</taxon>
        <taxon>ecological metagenomes</taxon>
    </lineage>
</organism>
<accession>T1BY67</accession>
<reference evidence="2" key="1">
    <citation type="submission" date="2013-08" db="EMBL/GenBank/DDBJ databases">
        <authorList>
            <person name="Mendez C."/>
            <person name="Richter M."/>
            <person name="Ferrer M."/>
            <person name="Sanchez J."/>
        </authorList>
    </citation>
    <scope>NUCLEOTIDE SEQUENCE</scope>
</reference>
<evidence type="ECO:0000313" key="2">
    <source>
        <dbReference type="EMBL" id="EQD58745.1"/>
    </source>
</evidence>
<comment type="caution">
    <text evidence="2">The sequence shown here is derived from an EMBL/GenBank/DDBJ whole genome shotgun (WGS) entry which is preliminary data.</text>
</comment>
<feature type="non-terminal residue" evidence="2">
    <location>
        <position position="1"/>
    </location>
</feature>
<name>T1BY67_9ZZZZ</name>
<dbReference type="EMBL" id="AUZY01005513">
    <property type="protein sequence ID" value="EQD58745.1"/>
    <property type="molecule type" value="Genomic_DNA"/>
</dbReference>
<reference evidence="2" key="2">
    <citation type="journal article" date="2014" name="ISME J.">
        <title>Microbial stratification in low pH oxic and suboxic macroscopic growths along an acid mine drainage.</title>
        <authorList>
            <person name="Mendez-Garcia C."/>
            <person name="Mesa V."/>
            <person name="Sprenger R.R."/>
            <person name="Richter M."/>
            <person name="Diez M.S."/>
            <person name="Solano J."/>
            <person name="Bargiela R."/>
            <person name="Golyshina O.V."/>
            <person name="Manteca A."/>
            <person name="Ramos J.L."/>
            <person name="Gallego J.R."/>
            <person name="Llorente I."/>
            <person name="Martins Dos Santos V.A."/>
            <person name="Jensen O.N."/>
            <person name="Pelaez A.I."/>
            <person name="Sanchez J."/>
            <person name="Ferrer M."/>
        </authorList>
    </citation>
    <scope>NUCLEOTIDE SEQUENCE</scope>
</reference>
<dbReference type="AlphaFoldDB" id="T1BY67"/>
<gene>
    <name evidence="2" type="ORF">B1B_08458</name>
</gene>
<evidence type="ECO:0000259" key="1">
    <source>
        <dbReference type="Pfam" id="PF11867"/>
    </source>
</evidence>
<feature type="domain" description="Type I restriction enzyme HindI endonuclease subunit-like C-terminal" evidence="1">
    <location>
        <begin position="1"/>
        <end position="113"/>
    </location>
</feature>
<sequence>EIIVELVELAKEMKIENDRGATLGLRDDELAFYDAVCQNDSAVMELGDDVLKHIAQELVDVVRANATVDWDKKEQVRASLRRHIRRLLTKYHYPPDKQEAAVHLVMQQAELLAAGVAP</sequence>
<proteinExistence type="predicted"/>